<organism evidence="1 2">
    <name type="scientific">Pectinatus brassicae</name>
    <dbReference type="NCBI Taxonomy" id="862415"/>
    <lineage>
        <taxon>Bacteria</taxon>
        <taxon>Bacillati</taxon>
        <taxon>Bacillota</taxon>
        <taxon>Negativicutes</taxon>
        <taxon>Selenomonadales</taxon>
        <taxon>Selenomonadaceae</taxon>
        <taxon>Pectinatus</taxon>
    </lineage>
</organism>
<dbReference type="NCBIfam" id="NF046065">
    <property type="entry name" value="MtxRegRemB"/>
    <property type="match status" value="1"/>
</dbReference>
<comment type="caution">
    <text evidence="1">The sequence shown here is derived from an EMBL/GenBank/DDBJ whole genome shotgun (WGS) entry which is preliminary data.</text>
</comment>
<dbReference type="AlphaFoldDB" id="A0A840UQF2"/>
<name>A0A840UQF2_9FIRM</name>
<dbReference type="RefSeq" id="WP_183862334.1">
    <property type="nucleotide sequence ID" value="NZ_JACHFH010000028.1"/>
</dbReference>
<dbReference type="InterPro" id="IPR007169">
    <property type="entry name" value="RemA-like"/>
</dbReference>
<reference evidence="1 2" key="1">
    <citation type="submission" date="2020-08" db="EMBL/GenBank/DDBJ databases">
        <title>Genomic Encyclopedia of Type Strains, Phase IV (KMG-IV): sequencing the most valuable type-strain genomes for metagenomic binning, comparative biology and taxonomic classification.</title>
        <authorList>
            <person name="Goeker M."/>
        </authorList>
    </citation>
    <scope>NUCLEOTIDE SEQUENCE [LARGE SCALE GENOMIC DNA]</scope>
    <source>
        <strain evidence="1 2">DSM 24661</strain>
    </source>
</reference>
<proteinExistence type="predicted"/>
<dbReference type="Pfam" id="PF04025">
    <property type="entry name" value="RemA-like"/>
    <property type="match status" value="1"/>
</dbReference>
<evidence type="ECO:0000313" key="2">
    <source>
        <dbReference type="Proteomes" id="UP000559117"/>
    </source>
</evidence>
<keyword evidence="2" id="KW-1185">Reference proteome</keyword>
<protein>
    <submittedName>
        <fullName evidence="1">Regulator of extracellular matrix RemA (YlzA/DUF370 family)</fullName>
    </submittedName>
</protein>
<sequence length="80" mass="9074">MFLHIGYNITIPLKSIIAIYNLQGNKNKSFLSSMRHKNKVIDLSDRAPKSCIITDSKIYLSSISVNTLQKRNTENTLFGD</sequence>
<gene>
    <name evidence="1" type="ORF">HNR32_002093</name>
</gene>
<evidence type="ECO:0000313" key="1">
    <source>
        <dbReference type="EMBL" id="MBB5336938.1"/>
    </source>
</evidence>
<dbReference type="Proteomes" id="UP000559117">
    <property type="component" value="Unassembled WGS sequence"/>
</dbReference>
<accession>A0A840UQF2</accession>
<dbReference type="EMBL" id="JACHFH010000028">
    <property type="protein sequence ID" value="MBB5336938.1"/>
    <property type="molecule type" value="Genomic_DNA"/>
</dbReference>